<evidence type="ECO:0000313" key="2">
    <source>
        <dbReference type="Proteomes" id="UP000194153"/>
    </source>
</evidence>
<keyword evidence="2" id="KW-1185">Reference proteome</keyword>
<comment type="caution">
    <text evidence="1">The sequence shown here is derived from an EMBL/GenBank/DDBJ whole genome shotgun (WGS) entry which is preliminary data.</text>
</comment>
<reference evidence="2" key="1">
    <citation type="submission" date="2017-05" db="EMBL/GenBank/DDBJ databases">
        <title>Draft genome sequence of Geobacter pelophilus, a iron(III)-reducing bacteria.</title>
        <authorList>
            <person name="Aoyagi T."/>
            <person name="Koike H."/>
            <person name="Morita T."/>
            <person name="Sato Y."/>
            <person name="Habe H."/>
            <person name="Hori T."/>
        </authorList>
    </citation>
    <scope>NUCLEOTIDE SEQUENCE [LARGE SCALE GENOMIC DNA]</scope>
    <source>
        <strain evidence="2">Drf2</strain>
    </source>
</reference>
<gene>
    <name evidence="1" type="ORF">GPEL0_01r4330</name>
</gene>
<evidence type="ECO:0000313" key="1">
    <source>
        <dbReference type="EMBL" id="GAW68136.1"/>
    </source>
</evidence>
<accession>A0ABQ0MM33</accession>
<sequence>MFPLLPFWRKRTAAQPEDPRGQRSALFAKKVGEVLGVRRPLRQHLSRSN</sequence>
<dbReference type="EMBL" id="BDQG01000001">
    <property type="protein sequence ID" value="GAW68136.1"/>
    <property type="molecule type" value="Genomic_DNA"/>
</dbReference>
<dbReference type="Proteomes" id="UP000194153">
    <property type="component" value="Unassembled WGS sequence"/>
</dbReference>
<protein>
    <submittedName>
        <fullName evidence="1">Uncharacterized protein</fullName>
    </submittedName>
</protein>
<name>A0ABQ0MM33_9BACT</name>
<proteinExistence type="predicted"/>
<organism evidence="1 2">
    <name type="scientific">Geoanaerobacter pelophilus</name>
    <dbReference type="NCBI Taxonomy" id="60036"/>
    <lineage>
        <taxon>Bacteria</taxon>
        <taxon>Pseudomonadati</taxon>
        <taxon>Thermodesulfobacteriota</taxon>
        <taxon>Desulfuromonadia</taxon>
        <taxon>Geobacterales</taxon>
        <taxon>Geobacteraceae</taxon>
        <taxon>Geoanaerobacter</taxon>
    </lineage>
</organism>